<keyword evidence="5 6" id="KW-0472">Membrane</keyword>
<dbReference type="GO" id="GO:0015297">
    <property type="term" value="F:antiporter activity"/>
    <property type="evidence" value="ECO:0007669"/>
    <property type="project" value="InterPro"/>
</dbReference>
<comment type="subcellular location">
    <subcellularLocation>
        <location evidence="1">Membrane</location>
        <topology evidence="1">Multi-pass membrane protein</topology>
    </subcellularLocation>
</comment>
<dbReference type="InterPro" id="IPR045069">
    <property type="entry name" value="MATE_euk"/>
</dbReference>
<dbReference type="GO" id="GO:1990961">
    <property type="term" value="P:xenobiotic detoxification by transmembrane export across the plasma membrane"/>
    <property type="evidence" value="ECO:0007669"/>
    <property type="project" value="InterPro"/>
</dbReference>
<evidence type="ECO:0000256" key="3">
    <source>
        <dbReference type="ARBA" id="ARBA00022692"/>
    </source>
</evidence>
<feature type="transmembrane region" description="Helical" evidence="6">
    <location>
        <begin position="123"/>
        <end position="146"/>
    </location>
</feature>
<proteinExistence type="inferred from homology"/>
<dbReference type="CDD" id="cd13132">
    <property type="entry name" value="MATE_eukaryotic"/>
    <property type="match status" value="1"/>
</dbReference>
<feature type="transmembrane region" description="Helical" evidence="6">
    <location>
        <begin position="305"/>
        <end position="328"/>
    </location>
</feature>
<feature type="transmembrane region" description="Helical" evidence="6">
    <location>
        <begin position="275"/>
        <end position="298"/>
    </location>
</feature>
<dbReference type="Pfam" id="PF01554">
    <property type="entry name" value="MatE"/>
    <property type="match status" value="2"/>
</dbReference>
<protein>
    <recommendedName>
        <fullName evidence="9">Multidrug resistance protein, MATE family</fullName>
    </recommendedName>
</protein>
<feature type="transmembrane region" description="Helical" evidence="6">
    <location>
        <begin position="231"/>
        <end position="255"/>
    </location>
</feature>
<accession>A0A8X8Y2H4</accession>
<sequence>MSSATETLCGQAYGAKQHHMMGIFLQRSWLVDLVSLTLFLPLFVFATPIFMALGEDEAIAASAGYISMWFIPFVYSIVFALTIQMYLQAQQKNMVVAWLSAAQLAVHVPLSWLLVAIMDFGVAGAMCALCVSSWLVVAGEFVYIFGGWCHHSWTGFTMAAFHDIIPVIKLSVSSGVMVCLELWYYAILVLLAGYMKNAQVSISAFSICMGMMGAAMVANELGAGDAAATRFSIKVVMATSVVIGAVFWILCLIFGSKLGYLFTRDEDVVVAVADLSLLLAFSLLLNAMYPVLSGVAVGAGLQSKVAIISFVCFYAIGLPIGAVLGYVVHLQAKGIWIGMMSGVVTQTLALCYMTCKTEWDEQVLIASARLKRWHLKSGEENQHHNSDNHS</sequence>
<comment type="similarity">
    <text evidence="2">Belongs to the multi antimicrobial extrusion (MATE) (TC 2.A.66.1) family.</text>
</comment>
<keyword evidence="3 6" id="KW-0812">Transmembrane</keyword>
<evidence type="ECO:0000256" key="2">
    <source>
        <dbReference type="ARBA" id="ARBA00010199"/>
    </source>
</evidence>
<evidence type="ECO:0000256" key="5">
    <source>
        <dbReference type="ARBA" id="ARBA00023136"/>
    </source>
</evidence>
<gene>
    <name evidence="7" type="ORF">SASPL_114715</name>
</gene>
<name>A0A8X8Y2H4_SALSN</name>
<reference evidence="7" key="2">
    <citation type="submission" date="2020-08" db="EMBL/GenBank/DDBJ databases">
        <title>Plant Genome Project.</title>
        <authorList>
            <person name="Zhang R.-G."/>
        </authorList>
    </citation>
    <scope>NUCLEOTIDE SEQUENCE</scope>
    <source>
        <strain evidence="7">Huo1</strain>
        <tissue evidence="7">Leaf</tissue>
    </source>
</reference>
<comment type="caution">
    <text evidence="7">The sequence shown here is derived from an EMBL/GenBank/DDBJ whole genome shotgun (WGS) entry which is preliminary data.</text>
</comment>
<dbReference type="GO" id="GO:0016020">
    <property type="term" value="C:membrane"/>
    <property type="evidence" value="ECO:0007669"/>
    <property type="project" value="UniProtKB-SubCell"/>
</dbReference>
<feature type="transmembrane region" description="Helical" evidence="6">
    <location>
        <begin position="200"/>
        <end position="219"/>
    </location>
</feature>
<evidence type="ECO:0000313" key="7">
    <source>
        <dbReference type="EMBL" id="KAG6424300.1"/>
    </source>
</evidence>
<keyword evidence="8" id="KW-1185">Reference proteome</keyword>
<evidence type="ECO:0008006" key="9">
    <source>
        <dbReference type="Google" id="ProtNLM"/>
    </source>
</evidence>
<feature type="transmembrane region" description="Helical" evidence="6">
    <location>
        <begin position="29"/>
        <end position="53"/>
    </location>
</feature>
<evidence type="ECO:0000256" key="1">
    <source>
        <dbReference type="ARBA" id="ARBA00004141"/>
    </source>
</evidence>
<dbReference type="GO" id="GO:0042910">
    <property type="term" value="F:xenobiotic transmembrane transporter activity"/>
    <property type="evidence" value="ECO:0007669"/>
    <property type="project" value="InterPro"/>
</dbReference>
<evidence type="ECO:0000256" key="6">
    <source>
        <dbReference type="SAM" id="Phobius"/>
    </source>
</evidence>
<feature type="transmembrane region" description="Helical" evidence="6">
    <location>
        <begin position="59"/>
        <end position="83"/>
    </location>
</feature>
<dbReference type="InterPro" id="IPR002528">
    <property type="entry name" value="MATE_fam"/>
</dbReference>
<evidence type="ECO:0000256" key="4">
    <source>
        <dbReference type="ARBA" id="ARBA00022989"/>
    </source>
</evidence>
<organism evidence="7">
    <name type="scientific">Salvia splendens</name>
    <name type="common">Scarlet sage</name>
    <dbReference type="NCBI Taxonomy" id="180675"/>
    <lineage>
        <taxon>Eukaryota</taxon>
        <taxon>Viridiplantae</taxon>
        <taxon>Streptophyta</taxon>
        <taxon>Embryophyta</taxon>
        <taxon>Tracheophyta</taxon>
        <taxon>Spermatophyta</taxon>
        <taxon>Magnoliopsida</taxon>
        <taxon>eudicotyledons</taxon>
        <taxon>Gunneridae</taxon>
        <taxon>Pentapetalae</taxon>
        <taxon>asterids</taxon>
        <taxon>lamiids</taxon>
        <taxon>Lamiales</taxon>
        <taxon>Lamiaceae</taxon>
        <taxon>Nepetoideae</taxon>
        <taxon>Mentheae</taxon>
        <taxon>Salviinae</taxon>
        <taxon>Salvia</taxon>
        <taxon>Salvia subgen. Calosphace</taxon>
        <taxon>core Calosphace</taxon>
    </lineage>
</organism>
<dbReference type="AlphaFoldDB" id="A0A8X8Y2H4"/>
<feature type="transmembrane region" description="Helical" evidence="6">
    <location>
        <begin position="95"/>
        <end position="117"/>
    </location>
</feature>
<dbReference type="PANTHER" id="PTHR11206">
    <property type="entry name" value="MULTIDRUG RESISTANCE PROTEIN"/>
    <property type="match status" value="1"/>
</dbReference>
<keyword evidence="4 6" id="KW-1133">Transmembrane helix</keyword>
<dbReference type="Proteomes" id="UP000298416">
    <property type="component" value="Unassembled WGS sequence"/>
</dbReference>
<feature type="transmembrane region" description="Helical" evidence="6">
    <location>
        <begin position="167"/>
        <end position="194"/>
    </location>
</feature>
<evidence type="ECO:0000313" key="8">
    <source>
        <dbReference type="Proteomes" id="UP000298416"/>
    </source>
</evidence>
<dbReference type="EMBL" id="PNBA02000005">
    <property type="protein sequence ID" value="KAG6424300.1"/>
    <property type="molecule type" value="Genomic_DNA"/>
</dbReference>
<reference evidence="7" key="1">
    <citation type="submission" date="2018-01" db="EMBL/GenBank/DDBJ databases">
        <authorList>
            <person name="Mao J.F."/>
        </authorList>
    </citation>
    <scope>NUCLEOTIDE SEQUENCE</scope>
    <source>
        <strain evidence="7">Huo1</strain>
        <tissue evidence="7">Leaf</tissue>
    </source>
</reference>